<evidence type="ECO:0000313" key="2">
    <source>
        <dbReference type="Proteomes" id="UP000628840"/>
    </source>
</evidence>
<proteinExistence type="predicted"/>
<dbReference type="RefSeq" id="WP_188877856.1">
    <property type="nucleotide sequence ID" value="NZ_BMPF01000001.1"/>
</dbReference>
<organism evidence="1 2">
    <name type="scientific">Halarchaeum grantii</name>
    <dbReference type="NCBI Taxonomy" id="1193105"/>
    <lineage>
        <taxon>Archaea</taxon>
        <taxon>Methanobacteriati</taxon>
        <taxon>Methanobacteriota</taxon>
        <taxon>Stenosarchaea group</taxon>
        <taxon>Halobacteria</taxon>
        <taxon>Halobacteriales</taxon>
        <taxon>Halobacteriaceae</taxon>
    </lineage>
</organism>
<sequence length="130" mass="14521">MNHDEFVGDVQHRLELSSRGEAIRATRAVLTTLGERLQADEAADLAGPLPMEIDRFLHEAESGQTFDYRELVARVSQRARVEDADAAFYAQAVVDVVEDCVPETELDDVTAQLPEDYAELFELVGDDGYY</sequence>
<dbReference type="Proteomes" id="UP000628840">
    <property type="component" value="Unassembled WGS sequence"/>
</dbReference>
<evidence type="ECO:0008006" key="3">
    <source>
        <dbReference type="Google" id="ProtNLM"/>
    </source>
</evidence>
<dbReference type="AlphaFoldDB" id="A0A830ETP4"/>
<dbReference type="InterPro" id="IPR038282">
    <property type="entry name" value="DUF2267_sf"/>
</dbReference>
<dbReference type="Pfam" id="PF10025">
    <property type="entry name" value="DUF2267"/>
    <property type="match status" value="1"/>
</dbReference>
<gene>
    <name evidence="1" type="ORF">GCM10009037_04080</name>
</gene>
<dbReference type="EMBL" id="BMPF01000001">
    <property type="protein sequence ID" value="GGL23682.1"/>
    <property type="molecule type" value="Genomic_DNA"/>
</dbReference>
<keyword evidence="2" id="KW-1185">Reference proteome</keyword>
<dbReference type="OrthoDB" id="212282at2157"/>
<accession>A0A830ETP4</accession>
<dbReference type="InterPro" id="IPR018727">
    <property type="entry name" value="DUF2267"/>
</dbReference>
<reference evidence="1 2" key="1">
    <citation type="journal article" date="2019" name="Int. J. Syst. Evol. Microbiol.">
        <title>The Global Catalogue of Microorganisms (GCM) 10K type strain sequencing project: providing services to taxonomists for standard genome sequencing and annotation.</title>
        <authorList>
            <consortium name="The Broad Institute Genomics Platform"/>
            <consortium name="The Broad Institute Genome Sequencing Center for Infectious Disease"/>
            <person name="Wu L."/>
            <person name="Ma J."/>
        </authorList>
    </citation>
    <scope>NUCLEOTIDE SEQUENCE [LARGE SCALE GENOMIC DNA]</scope>
    <source>
        <strain evidence="1 2">JCM 19585</strain>
    </source>
</reference>
<comment type="caution">
    <text evidence="1">The sequence shown here is derived from an EMBL/GenBank/DDBJ whole genome shotgun (WGS) entry which is preliminary data.</text>
</comment>
<evidence type="ECO:0000313" key="1">
    <source>
        <dbReference type="EMBL" id="GGL23682.1"/>
    </source>
</evidence>
<protein>
    <recommendedName>
        <fullName evidence="3">DUF2267 domain-containing protein</fullName>
    </recommendedName>
</protein>
<name>A0A830ETP4_9EURY</name>
<dbReference type="Gene3D" id="1.10.490.110">
    <property type="entry name" value="Uncharacterized conserved protein DUF2267"/>
    <property type="match status" value="1"/>
</dbReference>